<dbReference type="Gramene" id="OE9A110987T1">
    <property type="protein sequence ID" value="OE9A110987C1"/>
    <property type="gene ID" value="OE9A110987"/>
</dbReference>
<accession>A0A8S0PQ71</accession>
<evidence type="ECO:0000313" key="2">
    <source>
        <dbReference type="EMBL" id="CAA2955683.1"/>
    </source>
</evidence>
<gene>
    <name evidence="2" type="ORF">OLEA9_A110987</name>
</gene>
<dbReference type="AlphaFoldDB" id="A0A8S0PQ71"/>
<sequence>MITSVNRSCERRISLNPREEIVLDLWVNDHIDQWGQLPSKSRLRPNSVTRSPSRSGINEELHSRTHCSNCRRFLGRLLLVWIHVRQRVSTKGAQ</sequence>
<evidence type="ECO:0000313" key="3">
    <source>
        <dbReference type="Proteomes" id="UP000594638"/>
    </source>
</evidence>
<comment type="caution">
    <text evidence="2">The sequence shown here is derived from an EMBL/GenBank/DDBJ whole genome shotgun (WGS) entry which is preliminary data.</text>
</comment>
<feature type="region of interest" description="Disordered" evidence="1">
    <location>
        <begin position="41"/>
        <end position="60"/>
    </location>
</feature>
<organism evidence="2 3">
    <name type="scientific">Olea europaea subsp. europaea</name>
    <dbReference type="NCBI Taxonomy" id="158383"/>
    <lineage>
        <taxon>Eukaryota</taxon>
        <taxon>Viridiplantae</taxon>
        <taxon>Streptophyta</taxon>
        <taxon>Embryophyta</taxon>
        <taxon>Tracheophyta</taxon>
        <taxon>Spermatophyta</taxon>
        <taxon>Magnoliopsida</taxon>
        <taxon>eudicotyledons</taxon>
        <taxon>Gunneridae</taxon>
        <taxon>Pentapetalae</taxon>
        <taxon>asterids</taxon>
        <taxon>lamiids</taxon>
        <taxon>Lamiales</taxon>
        <taxon>Oleaceae</taxon>
        <taxon>Oleeae</taxon>
        <taxon>Olea</taxon>
    </lineage>
</organism>
<keyword evidence="3" id="KW-1185">Reference proteome</keyword>
<dbReference type="Proteomes" id="UP000594638">
    <property type="component" value="Unassembled WGS sequence"/>
</dbReference>
<feature type="compositionally biased region" description="Polar residues" evidence="1">
    <location>
        <begin position="41"/>
        <end position="56"/>
    </location>
</feature>
<evidence type="ECO:0000256" key="1">
    <source>
        <dbReference type="SAM" id="MobiDB-lite"/>
    </source>
</evidence>
<name>A0A8S0PQ71_OLEEU</name>
<proteinExistence type="predicted"/>
<dbReference type="EMBL" id="CACTIH010000159">
    <property type="protein sequence ID" value="CAA2955683.1"/>
    <property type="molecule type" value="Genomic_DNA"/>
</dbReference>
<reference evidence="2 3" key="1">
    <citation type="submission" date="2019-12" db="EMBL/GenBank/DDBJ databases">
        <authorList>
            <person name="Alioto T."/>
            <person name="Alioto T."/>
            <person name="Gomez Garrido J."/>
        </authorList>
    </citation>
    <scope>NUCLEOTIDE SEQUENCE [LARGE SCALE GENOMIC DNA]</scope>
</reference>
<protein>
    <submittedName>
        <fullName evidence="2">Uncharacterized protein</fullName>
    </submittedName>
</protein>